<evidence type="ECO:0000313" key="1">
    <source>
        <dbReference type="EMBL" id="KAI8535250.1"/>
    </source>
</evidence>
<dbReference type="Proteomes" id="UP001062846">
    <property type="component" value="Chromosome 10"/>
</dbReference>
<accession>A0ACC0M2V8</accession>
<dbReference type="EMBL" id="CM046397">
    <property type="protein sequence ID" value="KAI8535250.1"/>
    <property type="molecule type" value="Genomic_DNA"/>
</dbReference>
<organism evidence="1 2">
    <name type="scientific">Rhododendron molle</name>
    <name type="common">Chinese azalea</name>
    <name type="synonym">Azalea mollis</name>
    <dbReference type="NCBI Taxonomy" id="49168"/>
    <lineage>
        <taxon>Eukaryota</taxon>
        <taxon>Viridiplantae</taxon>
        <taxon>Streptophyta</taxon>
        <taxon>Embryophyta</taxon>
        <taxon>Tracheophyta</taxon>
        <taxon>Spermatophyta</taxon>
        <taxon>Magnoliopsida</taxon>
        <taxon>eudicotyledons</taxon>
        <taxon>Gunneridae</taxon>
        <taxon>Pentapetalae</taxon>
        <taxon>asterids</taxon>
        <taxon>Ericales</taxon>
        <taxon>Ericaceae</taxon>
        <taxon>Ericoideae</taxon>
        <taxon>Rhodoreae</taxon>
        <taxon>Rhododendron</taxon>
    </lineage>
</organism>
<sequence length="85" mass="9512">MAQPKLVFAGILLVLSLFHYIHSSEGRNLKPLRKNELAKLTTHSVLFKKETNEVAEKESNLHGKSTKRTTNESVSIAPLPTMLPM</sequence>
<evidence type="ECO:0000313" key="2">
    <source>
        <dbReference type="Proteomes" id="UP001062846"/>
    </source>
</evidence>
<name>A0ACC0M2V8_RHOML</name>
<gene>
    <name evidence="1" type="ORF">RHMOL_Rhmol10G0159200</name>
</gene>
<protein>
    <submittedName>
        <fullName evidence="1">Uncharacterized protein</fullName>
    </submittedName>
</protein>
<reference evidence="1" key="1">
    <citation type="submission" date="2022-02" db="EMBL/GenBank/DDBJ databases">
        <title>Plant Genome Project.</title>
        <authorList>
            <person name="Zhang R.-G."/>
        </authorList>
    </citation>
    <scope>NUCLEOTIDE SEQUENCE</scope>
    <source>
        <strain evidence="1">AT1</strain>
    </source>
</reference>
<comment type="caution">
    <text evidence="1">The sequence shown here is derived from an EMBL/GenBank/DDBJ whole genome shotgun (WGS) entry which is preliminary data.</text>
</comment>
<proteinExistence type="predicted"/>
<keyword evidence="2" id="KW-1185">Reference proteome</keyword>